<sequence>MKALLWHRISMQKFSIVSVLIVCIVFNFISIRYFDSFSMLFFIVIFSVNIVSSFYEQDKRANWELFVNSLPLARKTQLTTDFLFCYCQILCLFIVSAPFYFMRTDEYSSFSEHFALYFANISCAILLICIQFYIQHVQDTKSMKNLRMFTAIFLIFLINYPIHYYLSLVAGNLLVLLVPTIISTMISIFVFRKCLTLFVAKEIF</sequence>
<dbReference type="InterPro" id="IPR025699">
    <property type="entry name" value="ABC2_memb-like"/>
</dbReference>
<name>A0ABV2PEQ4_9BACI</name>
<feature type="transmembrane region" description="Helical" evidence="1">
    <location>
        <begin position="146"/>
        <end position="166"/>
    </location>
</feature>
<keyword evidence="1" id="KW-0812">Transmembrane</keyword>
<dbReference type="EMBL" id="JBEPSB010000001">
    <property type="protein sequence ID" value="MET4559129.1"/>
    <property type="molecule type" value="Genomic_DNA"/>
</dbReference>
<reference evidence="2 3" key="1">
    <citation type="submission" date="2024-06" db="EMBL/GenBank/DDBJ databases">
        <title>Sorghum-associated microbial communities from plants grown in Nebraska, USA.</title>
        <authorList>
            <person name="Schachtman D."/>
        </authorList>
    </citation>
    <scope>NUCLEOTIDE SEQUENCE [LARGE SCALE GENOMIC DNA]</scope>
    <source>
        <strain evidence="2 3">736</strain>
    </source>
</reference>
<feature type="transmembrane region" description="Helical" evidence="1">
    <location>
        <begin position="114"/>
        <end position="134"/>
    </location>
</feature>
<keyword evidence="1" id="KW-0472">Membrane</keyword>
<proteinExistence type="predicted"/>
<feature type="transmembrane region" description="Helical" evidence="1">
    <location>
        <begin position="172"/>
        <end position="191"/>
    </location>
</feature>
<keyword evidence="1" id="KW-1133">Transmembrane helix</keyword>
<evidence type="ECO:0000313" key="2">
    <source>
        <dbReference type="EMBL" id="MET4559129.1"/>
    </source>
</evidence>
<feature type="transmembrane region" description="Helical" evidence="1">
    <location>
        <begin position="82"/>
        <end position="102"/>
    </location>
</feature>
<accession>A0ABV2PEQ4</accession>
<keyword evidence="3" id="KW-1185">Reference proteome</keyword>
<evidence type="ECO:0000256" key="1">
    <source>
        <dbReference type="SAM" id="Phobius"/>
    </source>
</evidence>
<gene>
    <name evidence="2" type="ORF">ABIA69_000272</name>
</gene>
<feature type="transmembrane region" description="Helical" evidence="1">
    <location>
        <begin position="37"/>
        <end position="55"/>
    </location>
</feature>
<comment type="caution">
    <text evidence="2">The sequence shown here is derived from an EMBL/GenBank/DDBJ whole genome shotgun (WGS) entry which is preliminary data.</text>
</comment>
<dbReference type="Proteomes" id="UP001549363">
    <property type="component" value="Unassembled WGS sequence"/>
</dbReference>
<evidence type="ECO:0000313" key="3">
    <source>
        <dbReference type="Proteomes" id="UP001549363"/>
    </source>
</evidence>
<dbReference type="RefSeq" id="WP_107947810.1">
    <property type="nucleotide sequence ID" value="NZ_CP073713.1"/>
</dbReference>
<organism evidence="2 3">
    <name type="scientific">Lysinibacillus parviboronicapiens</name>
    <dbReference type="NCBI Taxonomy" id="436516"/>
    <lineage>
        <taxon>Bacteria</taxon>
        <taxon>Bacillati</taxon>
        <taxon>Bacillota</taxon>
        <taxon>Bacilli</taxon>
        <taxon>Bacillales</taxon>
        <taxon>Bacillaceae</taxon>
        <taxon>Lysinibacillus</taxon>
    </lineage>
</organism>
<dbReference type="Pfam" id="PF13346">
    <property type="entry name" value="ABC2_membrane_5"/>
    <property type="match status" value="1"/>
</dbReference>
<protein>
    <submittedName>
        <fullName evidence="2">ABC-2 type transport system permease protein</fullName>
    </submittedName>
</protein>
<feature type="transmembrane region" description="Helical" evidence="1">
    <location>
        <begin position="12"/>
        <end position="31"/>
    </location>
</feature>